<dbReference type="EMBL" id="CP024201">
    <property type="protein sequence ID" value="ATQ43582.1"/>
    <property type="molecule type" value="Genomic_DNA"/>
</dbReference>
<feature type="transmembrane region" description="Helical" evidence="6">
    <location>
        <begin position="181"/>
        <end position="205"/>
    </location>
</feature>
<protein>
    <recommendedName>
        <fullName evidence="7">ABC-2 type transporter transmembrane domain-containing protein</fullName>
    </recommendedName>
</protein>
<keyword evidence="3 6" id="KW-0812">Transmembrane</keyword>
<dbReference type="GO" id="GO:0005886">
    <property type="term" value="C:plasma membrane"/>
    <property type="evidence" value="ECO:0007669"/>
    <property type="project" value="UniProtKB-SubCell"/>
</dbReference>
<dbReference type="RefSeq" id="WP_099622831.1">
    <property type="nucleotide sequence ID" value="NZ_CP024201.1"/>
</dbReference>
<dbReference type="KEGG" id="cmb:CSW64_14825"/>
<comment type="subcellular location">
    <subcellularLocation>
        <location evidence="1">Cell membrane</location>
        <topology evidence="1">Multi-pass membrane protein</topology>
    </subcellularLocation>
</comment>
<feature type="transmembrane region" description="Helical" evidence="6">
    <location>
        <begin position="287"/>
        <end position="306"/>
    </location>
</feature>
<feature type="transmembrane region" description="Helical" evidence="6">
    <location>
        <begin position="256"/>
        <end position="275"/>
    </location>
</feature>
<evidence type="ECO:0000256" key="6">
    <source>
        <dbReference type="SAM" id="Phobius"/>
    </source>
</evidence>
<dbReference type="InterPro" id="IPR013525">
    <property type="entry name" value="ABC2_TM"/>
</dbReference>
<proteinExistence type="predicted"/>
<reference evidence="8 9" key="1">
    <citation type="submission" date="2017-10" db="EMBL/GenBank/DDBJ databases">
        <title>Genome sequence of Caulobacter mirabilis FWC38.</title>
        <authorList>
            <person name="Fiebig A."/>
            <person name="Crosson S."/>
        </authorList>
    </citation>
    <scope>NUCLEOTIDE SEQUENCE [LARGE SCALE GENOMIC DNA]</scope>
    <source>
        <strain evidence="8 9">FWC 38</strain>
    </source>
</reference>
<accession>A0A2D2AZZ9</accession>
<keyword evidence="5 6" id="KW-0472">Membrane</keyword>
<evidence type="ECO:0000313" key="9">
    <source>
        <dbReference type="Proteomes" id="UP000228945"/>
    </source>
</evidence>
<feature type="transmembrane region" description="Helical" evidence="6">
    <location>
        <begin position="341"/>
        <end position="364"/>
    </location>
</feature>
<evidence type="ECO:0000256" key="1">
    <source>
        <dbReference type="ARBA" id="ARBA00004651"/>
    </source>
</evidence>
<feature type="transmembrane region" description="Helical" evidence="6">
    <location>
        <begin position="20"/>
        <end position="38"/>
    </location>
</feature>
<dbReference type="Proteomes" id="UP000228945">
    <property type="component" value="Chromosome"/>
</dbReference>
<feature type="transmembrane region" description="Helical" evidence="6">
    <location>
        <begin position="217"/>
        <end position="244"/>
    </location>
</feature>
<dbReference type="Gene3D" id="3.40.1710.10">
    <property type="entry name" value="abc type-2 transporter like domain"/>
    <property type="match status" value="1"/>
</dbReference>
<evidence type="ECO:0000256" key="5">
    <source>
        <dbReference type="ARBA" id="ARBA00023136"/>
    </source>
</evidence>
<sequence length="377" mass="40695">MSAFAEAFRETWRRIFQHRAAFSILILAVVAYGFYYPMAYRHQTATQLPLAVVDLDHSGLSRRLTQDIASTEGVFLAHVGGDFAEARQLLQDRRVDAILLIPSHLERGVLTGAPPTGLAIYVNGAYIVRASTIGGVLSAVITGSIEEALHTPAKALGLQTLAPVKIVERPMFNTRQGYGSYVVPGVAMLIVHQTLLLGVVMLAAGRRSDPRGPVRTAGFLGVLAAFSLLGLASTLFYVGFVFWFQDYPRGGDFIGMLAATALYVPTVVLLAMFLGSFFDRPERSAQVLASTSVLLFFLSGMSWPLASMPAPLQALAWCLPSTPGIQAMVKLNQMGARPGEVAPELTILAIQMIVYGLLAAWRWLGGGALLDAERRST</sequence>
<dbReference type="GO" id="GO:0140359">
    <property type="term" value="F:ABC-type transporter activity"/>
    <property type="evidence" value="ECO:0007669"/>
    <property type="project" value="InterPro"/>
</dbReference>
<dbReference type="Pfam" id="PF12698">
    <property type="entry name" value="ABC2_membrane_3"/>
    <property type="match status" value="1"/>
</dbReference>
<evidence type="ECO:0000256" key="4">
    <source>
        <dbReference type="ARBA" id="ARBA00022989"/>
    </source>
</evidence>
<dbReference type="OrthoDB" id="9811522at2"/>
<dbReference type="PANTHER" id="PTHR30294:SF46">
    <property type="entry name" value="ABC TRANSPORTER PERMEASE"/>
    <property type="match status" value="1"/>
</dbReference>
<feature type="domain" description="ABC-2 type transporter transmembrane" evidence="7">
    <location>
        <begin position="22"/>
        <end position="361"/>
    </location>
</feature>
<dbReference type="PANTHER" id="PTHR30294">
    <property type="entry name" value="MEMBRANE COMPONENT OF ABC TRANSPORTER YHHJ-RELATED"/>
    <property type="match status" value="1"/>
</dbReference>
<evidence type="ECO:0000256" key="3">
    <source>
        <dbReference type="ARBA" id="ARBA00022692"/>
    </source>
</evidence>
<name>A0A2D2AZZ9_9CAUL</name>
<evidence type="ECO:0000313" key="8">
    <source>
        <dbReference type="EMBL" id="ATQ43582.1"/>
    </source>
</evidence>
<dbReference type="AlphaFoldDB" id="A0A2D2AZZ9"/>
<evidence type="ECO:0000259" key="7">
    <source>
        <dbReference type="Pfam" id="PF12698"/>
    </source>
</evidence>
<organism evidence="8 9">
    <name type="scientific">Caulobacter mirabilis</name>
    <dbReference type="NCBI Taxonomy" id="69666"/>
    <lineage>
        <taxon>Bacteria</taxon>
        <taxon>Pseudomonadati</taxon>
        <taxon>Pseudomonadota</taxon>
        <taxon>Alphaproteobacteria</taxon>
        <taxon>Caulobacterales</taxon>
        <taxon>Caulobacteraceae</taxon>
        <taxon>Caulobacter</taxon>
    </lineage>
</organism>
<keyword evidence="2" id="KW-1003">Cell membrane</keyword>
<keyword evidence="9" id="KW-1185">Reference proteome</keyword>
<gene>
    <name evidence="8" type="ORF">CSW64_14825</name>
</gene>
<evidence type="ECO:0000256" key="2">
    <source>
        <dbReference type="ARBA" id="ARBA00022475"/>
    </source>
</evidence>
<dbReference type="InterPro" id="IPR051449">
    <property type="entry name" value="ABC-2_transporter_component"/>
</dbReference>
<keyword evidence="4 6" id="KW-1133">Transmembrane helix</keyword>